<evidence type="ECO:0000313" key="3">
    <source>
        <dbReference type="EMBL" id="EAS03056.1"/>
    </source>
</evidence>
<dbReference type="InParanoid" id="I7MLT9"/>
<feature type="region of interest" description="Disordered" evidence="1">
    <location>
        <begin position="254"/>
        <end position="281"/>
    </location>
</feature>
<proteinExistence type="predicted"/>
<feature type="domain" description="Cyclic nucleotide-binding" evidence="2">
    <location>
        <begin position="46"/>
        <end position="176"/>
    </location>
</feature>
<organism evidence="3 4">
    <name type="scientific">Tetrahymena thermophila (strain SB210)</name>
    <dbReference type="NCBI Taxonomy" id="312017"/>
    <lineage>
        <taxon>Eukaryota</taxon>
        <taxon>Sar</taxon>
        <taxon>Alveolata</taxon>
        <taxon>Ciliophora</taxon>
        <taxon>Intramacronucleata</taxon>
        <taxon>Oligohymenophorea</taxon>
        <taxon>Hymenostomatida</taxon>
        <taxon>Tetrahymenina</taxon>
        <taxon>Tetrahymenidae</taxon>
        <taxon>Tetrahymena</taxon>
    </lineage>
</organism>
<dbReference type="InterPro" id="IPR000595">
    <property type="entry name" value="cNMP-bd_dom"/>
</dbReference>
<name>I7MLT9_TETTS</name>
<dbReference type="EMBL" id="GG662504">
    <property type="protein sequence ID" value="EAS03056.1"/>
    <property type="molecule type" value="Genomic_DNA"/>
</dbReference>
<feature type="domain" description="Cyclic nucleotide-binding" evidence="2">
    <location>
        <begin position="184"/>
        <end position="245"/>
    </location>
</feature>
<dbReference type="RefSeq" id="XP_001023301.1">
    <property type="nucleotide sequence ID" value="XM_001023301.2"/>
</dbReference>
<feature type="compositionally biased region" description="Low complexity" evidence="1">
    <location>
        <begin position="717"/>
        <end position="737"/>
    </location>
</feature>
<gene>
    <name evidence="3" type="ORF">TTHERM_00444390</name>
</gene>
<dbReference type="CDD" id="cd00038">
    <property type="entry name" value="CAP_ED"/>
    <property type="match status" value="1"/>
</dbReference>
<dbReference type="InterPro" id="IPR018490">
    <property type="entry name" value="cNMP-bd_dom_sf"/>
</dbReference>
<keyword evidence="4" id="KW-1185">Reference proteome</keyword>
<evidence type="ECO:0000313" key="4">
    <source>
        <dbReference type="Proteomes" id="UP000009168"/>
    </source>
</evidence>
<evidence type="ECO:0000259" key="2">
    <source>
        <dbReference type="PROSITE" id="PS50042"/>
    </source>
</evidence>
<dbReference type="SMART" id="SM00100">
    <property type="entry name" value="cNMP"/>
    <property type="match status" value="2"/>
</dbReference>
<dbReference type="Proteomes" id="UP000009168">
    <property type="component" value="Unassembled WGS sequence"/>
</dbReference>
<dbReference type="KEGG" id="tet:TTHERM_00444390"/>
<dbReference type="PROSITE" id="PS50042">
    <property type="entry name" value="CNMP_BINDING_3"/>
    <property type="match status" value="2"/>
</dbReference>
<dbReference type="PANTHER" id="PTHR23011">
    <property type="entry name" value="CYCLIC NUCLEOTIDE-BINDING DOMAIN CONTAINING PROTEIN"/>
    <property type="match status" value="1"/>
</dbReference>
<feature type="compositionally biased region" description="Acidic residues" evidence="1">
    <location>
        <begin position="267"/>
        <end position="280"/>
    </location>
</feature>
<accession>I7MLT9</accession>
<feature type="region of interest" description="Disordered" evidence="1">
    <location>
        <begin position="317"/>
        <end position="342"/>
    </location>
</feature>
<reference evidence="4" key="1">
    <citation type="journal article" date="2006" name="PLoS Biol.">
        <title>Macronuclear genome sequence of the ciliate Tetrahymena thermophila, a model eukaryote.</title>
        <authorList>
            <person name="Eisen J.A."/>
            <person name="Coyne R.S."/>
            <person name="Wu M."/>
            <person name="Wu D."/>
            <person name="Thiagarajan M."/>
            <person name="Wortman J.R."/>
            <person name="Badger J.H."/>
            <person name="Ren Q."/>
            <person name="Amedeo P."/>
            <person name="Jones K.M."/>
            <person name="Tallon L.J."/>
            <person name="Delcher A.L."/>
            <person name="Salzberg S.L."/>
            <person name="Silva J.C."/>
            <person name="Haas B.J."/>
            <person name="Majoros W.H."/>
            <person name="Farzad M."/>
            <person name="Carlton J.M."/>
            <person name="Smith R.K. Jr."/>
            <person name="Garg J."/>
            <person name="Pearlman R.E."/>
            <person name="Karrer K.M."/>
            <person name="Sun L."/>
            <person name="Manning G."/>
            <person name="Elde N.C."/>
            <person name="Turkewitz A.P."/>
            <person name="Asai D.J."/>
            <person name="Wilkes D.E."/>
            <person name="Wang Y."/>
            <person name="Cai H."/>
            <person name="Collins K."/>
            <person name="Stewart B.A."/>
            <person name="Lee S.R."/>
            <person name="Wilamowska K."/>
            <person name="Weinberg Z."/>
            <person name="Ruzzo W.L."/>
            <person name="Wloga D."/>
            <person name="Gaertig J."/>
            <person name="Frankel J."/>
            <person name="Tsao C.-C."/>
            <person name="Gorovsky M.A."/>
            <person name="Keeling P.J."/>
            <person name="Waller R.F."/>
            <person name="Patron N.J."/>
            <person name="Cherry J.M."/>
            <person name="Stover N.A."/>
            <person name="Krieger C.J."/>
            <person name="del Toro C."/>
            <person name="Ryder H.F."/>
            <person name="Williamson S.C."/>
            <person name="Barbeau R.A."/>
            <person name="Hamilton E.P."/>
            <person name="Orias E."/>
        </authorList>
    </citation>
    <scope>NUCLEOTIDE SEQUENCE [LARGE SCALE GENOMIC DNA]</scope>
    <source>
        <strain evidence="4">SB210</strain>
    </source>
</reference>
<dbReference type="HOGENOM" id="CLU_261122_0_0_1"/>
<dbReference type="Gene3D" id="2.60.120.10">
    <property type="entry name" value="Jelly Rolls"/>
    <property type="match status" value="2"/>
</dbReference>
<dbReference type="SUPFAM" id="SSF51206">
    <property type="entry name" value="cAMP-binding domain-like"/>
    <property type="match status" value="2"/>
</dbReference>
<feature type="region of interest" description="Disordered" evidence="1">
    <location>
        <begin position="1029"/>
        <end position="1051"/>
    </location>
</feature>
<sequence>MSVTQYLQKHQQTYYQIPIFQKYLNRSDLSYQEKLVLKEGLSRYFIFSKLNEDQLVEAVKHSQYLIFQTKEQIFNIGDYLEYFYVIIKGSVSQYCTEHSYEMAKNKQKQNSDIVLATADSTKQKLFRIKILNEGDYLAEQALLNTEQNHQSALQAVAGAPEVHLLAININMYKQYLQTASRNNLINDIQTMQSNSIFDKWEFDMIRLLYFFSVKQQFYNGQTVFKEEESAKAIYIILKGEFGVYKTFQQSDGKKIKQQGNKNHLSDEEQNESSSEEDEGDSLFNNHVKRKFQQGIGKDGDDEEEDIEEEEQQYQLFNKISKDNSSKPTSQQTQRSKKLSKKTELNESLNYIEDIEDEELDYFRTQSKTMDIKQYKSLNQITKESDEQNEVAQVPLTSKKSKAKSKVFLFPSKDDSATPKMINNQPKNKLFQLYTLGQNQIFGEEDVMKKQSRTFTVKCNSYGGGILLIIRKNIFGLSLLANSSSEIYLKKNLQMKEERFSQRVKLIQENIQKYKNYFFENNEENATPKNPLRAKRKLVEKDCINIDDFMKASKKQVILEKSAKLYDLNNLDKHKKDNAPLFTAQMITEKINTFSNPNLKKIDLFNFKNDICKVENPPSIHTIFENELKKALKNQQSQTQTNYLQGASSNIAAIASNSQPNTQRSQNNQTIKLQQEARFISKHTQIHHKPKFSENNFLKASDPIFQTSISQNNSGFMSTSSQLKSQNQSQHSSNQDNNVIQISNPPLLKKKASKSDPNIKLPPELLNQMGQINPHNQEPEESHNNNPILIQKDKIKRELMIKQQIQKIEQTNQNNKKQLLTNPQTNQNNGNQPIVSRKNKTLIESSSGNLVYVPPLNQAINVPKMITSTKPVKKTIFLETFTKQFFKNMKGVFYKNYTNQQGSLNTYSSIQESLAKHVLDPSIKSFLIQNPGILASKERQVEFLRTNNIQEKPHQKLNLNKNSLKSVPEFKQQDLNSDHLQAEHQQIPNKAYTEKAQKNSKSEIIKVNIFRSNQNAAQSYKFDLNKIKEQNNKQQLTSPEKISPNKYKRTQSAVELDTCQDEEGQPDYQFNFQEENQKFSPLKLQMHSTAEGFHPQKDFYSHRHYFEEAQTLPVHLKSQKIVKQNTLQPQILDKLHFDSNLQTAQLLENKLNLQIQQKQLNNNSTQSMAFSTHQNFFRPSPIKNSSNQMLRSQQISKTFHNLSPEIQKNKGPINRIFGSQSQTNSIDFQDKFSQNQHFQINVNSCNKAKELEDQKQQNSSEQYQNLTNDLFRQKIENDKNMIKMTNLFIQQTPNVSKKHQKLHKDSI</sequence>
<feature type="region of interest" description="Disordered" evidence="1">
    <location>
        <begin position="708"/>
        <end position="739"/>
    </location>
</feature>
<dbReference type="PANTHER" id="PTHR23011:SF28">
    <property type="entry name" value="CYCLIC NUCLEOTIDE-BINDING DOMAIN CONTAINING PROTEIN"/>
    <property type="match status" value="1"/>
</dbReference>
<protein>
    <submittedName>
        <fullName evidence="3">Cyclic nucleotide-binding domain protein</fullName>
    </submittedName>
</protein>
<dbReference type="InterPro" id="IPR014710">
    <property type="entry name" value="RmlC-like_jellyroll"/>
</dbReference>
<evidence type="ECO:0000256" key="1">
    <source>
        <dbReference type="SAM" id="MobiDB-lite"/>
    </source>
</evidence>
<dbReference type="GeneID" id="7826933"/>